<organism evidence="2 3">
    <name type="scientific">Nocardioides abyssi</name>
    <dbReference type="NCBI Taxonomy" id="3058370"/>
    <lineage>
        <taxon>Bacteria</taxon>
        <taxon>Bacillati</taxon>
        <taxon>Actinomycetota</taxon>
        <taxon>Actinomycetes</taxon>
        <taxon>Propionibacteriales</taxon>
        <taxon>Nocardioidaceae</taxon>
        <taxon>Nocardioides</taxon>
    </lineage>
</organism>
<dbReference type="Proteomes" id="UP001168537">
    <property type="component" value="Unassembled WGS sequence"/>
</dbReference>
<keyword evidence="1" id="KW-1133">Transmembrane helix</keyword>
<dbReference type="RefSeq" id="WP_300958868.1">
    <property type="nucleotide sequence ID" value="NZ_JAUHJR010000001.1"/>
</dbReference>
<dbReference type="EMBL" id="JAUHJR010000001">
    <property type="protein sequence ID" value="MDN4159996.1"/>
    <property type="molecule type" value="Genomic_DNA"/>
</dbReference>
<feature type="transmembrane region" description="Helical" evidence="1">
    <location>
        <begin position="119"/>
        <end position="137"/>
    </location>
</feature>
<comment type="caution">
    <text evidence="2">The sequence shown here is derived from an EMBL/GenBank/DDBJ whole genome shotgun (WGS) entry which is preliminary data.</text>
</comment>
<evidence type="ECO:0000313" key="3">
    <source>
        <dbReference type="Proteomes" id="UP001168537"/>
    </source>
</evidence>
<feature type="transmembrane region" description="Helical" evidence="1">
    <location>
        <begin position="96"/>
        <end position="113"/>
    </location>
</feature>
<evidence type="ECO:0000256" key="1">
    <source>
        <dbReference type="SAM" id="Phobius"/>
    </source>
</evidence>
<protein>
    <submittedName>
        <fullName evidence="2">Uncharacterized protein</fullName>
    </submittedName>
</protein>
<feature type="transmembrane region" description="Helical" evidence="1">
    <location>
        <begin position="55"/>
        <end position="75"/>
    </location>
</feature>
<proteinExistence type="predicted"/>
<name>A0ABT8EQ07_9ACTN</name>
<evidence type="ECO:0000313" key="2">
    <source>
        <dbReference type="EMBL" id="MDN4159996.1"/>
    </source>
</evidence>
<keyword evidence="3" id="KW-1185">Reference proteome</keyword>
<accession>A0ABT8EQ07</accession>
<sequence>MENNPHADLLRDLERAEAAPYVDYPPTPGWYFPAAGAWFAGLTGVQGLTEDHLPVAIALIVVLLGALGAFCGWYARYRGAMPSVLRRAPRGMGSMFALYFVGAAVVLGVVWWTGAQAGWGWASALMFLLATAGLWLHEQSYAAAAARVRDRLS</sequence>
<gene>
    <name evidence="2" type="ORF">QWY29_01415</name>
</gene>
<reference evidence="2" key="1">
    <citation type="submission" date="2023-06" db="EMBL/GenBank/DDBJ databases">
        <title>Draft genome sequence of Nocardioides sp. SOB72.</title>
        <authorList>
            <person name="Zhang G."/>
        </authorList>
    </citation>
    <scope>NUCLEOTIDE SEQUENCE</scope>
    <source>
        <strain evidence="2">SOB72</strain>
    </source>
</reference>
<keyword evidence="1" id="KW-0472">Membrane</keyword>
<keyword evidence="1" id="KW-0812">Transmembrane</keyword>